<protein>
    <submittedName>
        <fullName evidence="1">Uncharacterized protein</fullName>
    </submittedName>
</protein>
<dbReference type="EMBL" id="AP029267">
    <property type="protein sequence ID" value="BFG03463.1"/>
    <property type="molecule type" value="Genomic_DNA"/>
</dbReference>
<name>A0AAU9G669_DROMD</name>
<reference evidence="1 2" key="1">
    <citation type="submission" date="2024-02" db="EMBL/GenBank/DDBJ databases">
        <title>A chromosome-level genome assembly of Drosophila madeirensis, a fruit fly species endemic to Madeira island.</title>
        <authorList>
            <person name="Tomihara K."/>
            <person name="Llopart A."/>
            <person name="Yamamoto D."/>
        </authorList>
    </citation>
    <scope>NUCLEOTIDE SEQUENCE [LARGE SCALE GENOMIC DNA]</scope>
    <source>
        <strain evidence="1 2">RF1</strain>
    </source>
</reference>
<dbReference type="InterPro" id="IPR010512">
    <property type="entry name" value="DUF1091"/>
</dbReference>
<keyword evidence="2" id="KW-1185">Reference proteome</keyword>
<dbReference type="Pfam" id="PF06477">
    <property type="entry name" value="DUF1091"/>
    <property type="match status" value="1"/>
</dbReference>
<proteinExistence type="predicted"/>
<gene>
    <name evidence="1" type="ORF">DMAD_02712</name>
</gene>
<dbReference type="AlphaFoldDB" id="A0AAU9G669"/>
<accession>A0AAU9G669</accession>
<organism evidence="1 2">
    <name type="scientific">Drosophila madeirensis</name>
    <name type="common">Fruit fly</name>
    <dbReference type="NCBI Taxonomy" id="30013"/>
    <lineage>
        <taxon>Eukaryota</taxon>
        <taxon>Metazoa</taxon>
        <taxon>Ecdysozoa</taxon>
        <taxon>Arthropoda</taxon>
        <taxon>Hexapoda</taxon>
        <taxon>Insecta</taxon>
        <taxon>Pterygota</taxon>
        <taxon>Neoptera</taxon>
        <taxon>Endopterygota</taxon>
        <taxon>Diptera</taxon>
        <taxon>Brachycera</taxon>
        <taxon>Muscomorpha</taxon>
        <taxon>Ephydroidea</taxon>
        <taxon>Drosophilidae</taxon>
        <taxon>Drosophila</taxon>
        <taxon>Sophophora</taxon>
    </lineage>
</organism>
<sequence length="88" mass="10257">MQHPNPLTVFYYFYGAMLPFINVNHTCPFNHDIIPKNFVLDNKMFNRVPIPKGSYMFMIQISCEGVWRGTIYDYLYVNVDDAPSIKSG</sequence>
<evidence type="ECO:0000313" key="1">
    <source>
        <dbReference type="EMBL" id="BFG03463.1"/>
    </source>
</evidence>
<evidence type="ECO:0000313" key="2">
    <source>
        <dbReference type="Proteomes" id="UP001500889"/>
    </source>
</evidence>
<dbReference type="Proteomes" id="UP001500889">
    <property type="component" value="Chromosome E"/>
</dbReference>